<evidence type="ECO:0000313" key="1">
    <source>
        <dbReference type="EMBL" id="CAG8855819.1"/>
    </source>
</evidence>
<comment type="caution">
    <text evidence="1">The sequence shown here is derived from an EMBL/GenBank/DDBJ whole genome shotgun (WGS) entry which is preliminary data.</text>
</comment>
<evidence type="ECO:0000313" key="2">
    <source>
        <dbReference type="Proteomes" id="UP000789901"/>
    </source>
</evidence>
<keyword evidence="2" id="KW-1185">Reference proteome</keyword>
<accession>A0ABN7XP13</accession>
<dbReference type="Proteomes" id="UP000789901">
    <property type="component" value="Unassembled WGS sequence"/>
</dbReference>
<sequence length="78" mass="9453">MPPLRKIRPRTAEERRTTNIFRMRRLRHSQTQPKRQRNFNIGRCFQETTTSVRHISNDVHTCSYCNAKLFLTETREMC</sequence>
<organism evidence="1 2">
    <name type="scientific">Gigaspora margarita</name>
    <dbReference type="NCBI Taxonomy" id="4874"/>
    <lineage>
        <taxon>Eukaryota</taxon>
        <taxon>Fungi</taxon>
        <taxon>Fungi incertae sedis</taxon>
        <taxon>Mucoromycota</taxon>
        <taxon>Glomeromycotina</taxon>
        <taxon>Glomeromycetes</taxon>
        <taxon>Diversisporales</taxon>
        <taxon>Gigasporaceae</taxon>
        <taxon>Gigaspora</taxon>
    </lineage>
</organism>
<gene>
    <name evidence="1" type="ORF">GMARGA_LOCUS44640</name>
</gene>
<name>A0ABN7XP13_GIGMA</name>
<feature type="non-terminal residue" evidence="1">
    <location>
        <position position="78"/>
    </location>
</feature>
<reference evidence="1 2" key="1">
    <citation type="submission" date="2021-06" db="EMBL/GenBank/DDBJ databases">
        <authorList>
            <person name="Kallberg Y."/>
            <person name="Tangrot J."/>
            <person name="Rosling A."/>
        </authorList>
    </citation>
    <scope>NUCLEOTIDE SEQUENCE [LARGE SCALE GENOMIC DNA]</scope>
    <source>
        <strain evidence="1 2">120-4 pot B 10/14</strain>
    </source>
</reference>
<proteinExistence type="predicted"/>
<protein>
    <submittedName>
        <fullName evidence="1">13654_t:CDS:1</fullName>
    </submittedName>
</protein>
<dbReference type="EMBL" id="CAJVQB010153455">
    <property type="protein sequence ID" value="CAG8855819.1"/>
    <property type="molecule type" value="Genomic_DNA"/>
</dbReference>